<gene>
    <name evidence="1" type="ORF">PS854_01487</name>
</gene>
<name>A0A5E7IEQ7_PSEFL</name>
<organism evidence="1 2">
    <name type="scientific">Pseudomonas fluorescens</name>
    <dbReference type="NCBI Taxonomy" id="294"/>
    <lineage>
        <taxon>Bacteria</taxon>
        <taxon>Pseudomonadati</taxon>
        <taxon>Pseudomonadota</taxon>
        <taxon>Gammaproteobacteria</taxon>
        <taxon>Pseudomonadales</taxon>
        <taxon>Pseudomonadaceae</taxon>
        <taxon>Pseudomonas</taxon>
    </lineage>
</organism>
<evidence type="ECO:0000313" key="2">
    <source>
        <dbReference type="Proteomes" id="UP000327111"/>
    </source>
</evidence>
<dbReference type="SUPFAM" id="SSF52540">
    <property type="entry name" value="P-loop containing nucleoside triphosphate hydrolases"/>
    <property type="match status" value="1"/>
</dbReference>
<evidence type="ECO:0000313" key="1">
    <source>
        <dbReference type="EMBL" id="VVO74810.1"/>
    </source>
</evidence>
<dbReference type="EMBL" id="CABVIF010000002">
    <property type="protein sequence ID" value="VVO74810.1"/>
    <property type="molecule type" value="Genomic_DNA"/>
</dbReference>
<sequence>MIPNSEGLGNLSDEQRIIACTREIFLPRQVAMQAIESYKKLLSLPRMSYNSGMSIKARSGQGKSTIGAWIAKQSCAPNSDWPGKVIYIDLARNAANLDLTKLLLMEIGLQFHPDNRPLNKSYREVAMAEKLIRENNVRGAFLDEAPMLFRALSSKRLEIELGAIKGFSGINWAMNVCLSGDPDQLDDLFRADTTISTRFNLRTAKLPPLKYDKSFYAFVSGFVDLMPLKQMSIIDKAFCKKLLELSRKTLITDATKEVYSPLRTIIEILREASMLAIISGDEYLNCESLERAFYVLQHSVDTEVYVRKYSVVGSD</sequence>
<accession>A0A5E7IEQ7</accession>
<protein>
    <recommendedName>
        <fullName evidence="3">AAA+ ATPase domain-containing protein</fullName>
    </recommendedName>
</protein>
<proteinExistence type="predicted"/>
<dbReference type="Proteomes" id="UP000327111">
    <property type="component" value="Unassembled WGS sequence"/>
</dbReference>
<dbReference type="RefSeq" id="WP_150732927.1">
    <property type="nucleotide sequence ID" value="NZ_CABVIF010000002.1"/>
</dbReference>
<reference evidence="1 2" key="1">
    <citation type="submission" date="2019-09" db="EMBL/GenBank/DDBJ databases">
        <authorList>
            <person name="Chandra G."/>
            <person name="Truman W A."/>
        </authorList>
    </citation>
    <scope>NUCLEOTIDE SEQUENCE [LARGE SCALE GENOMIC DNA]</scope>
    <source>
        <strain evidence="1">PS854</strain>
    </source>
</reference>
<dbReference type="Pfam" id="PF05621">
    <property type="entry name" value="TniB"/>
    <property type="match status" value="1"/>
</dbReference>
<dbReference type="AlphaFoldDB" id="A0A5E7IEQ7"/>
<evidence type="ECO:0008006" key="3">
    <source>
        <dbReference type="Google" id="ProtNLM"/>
    </source>
</evidence>
<dbReference type="InterPro" id="IPR027417">
    <property type="entry name" value="P-loop_NTPase"/>
</dbReference>
<dbReference type="InterPro" id="IPR008868">
    <property type="entry name" value="TniB"/>
</dbReference>